<feature type="non-terminal residue" evidence="6">
    <location>
        <position position="493"/>
    </location>
</feature>
<comment type="caution">
    <text evidence="6">The sequence shown here is derived from an EMBL/GenBank/DDBJ whole genome shotgun (WGS) entry which is preliminary data.</text>
</comment>
<feature type="domain" description="TM7S3/TM198-like" evidence="5">
    <location>
        <begin position="315"/>
        <end position="488"/>
    </location>
</feature>
<dbReference type="Pfam" id="PF25992">
    <property type="entry name" value="Ig_TM7SF3_N"/>
    <property type="match status" value="1"/>
</dbReference>
<keyword evidence="2" id="KW-0812">Transmembrane</keyword>
<proteinExistence type="predicted"/>
<dbReference type="OrthoDB" id="5967337at2759"/>
<keyword evidence="4" id="KW-0472">Membrane</keyword>
<keyword evidence="7" id="KW-1185">Reference proteome</keyword>
<dbReference type="PANTHER" id="PTHR15937:SF3">
    <property type="entry name" value="TRANSMEMBRANE 7 SUPERFAMILY MEMBER 3"/>
    <property type="match status" value="1"/>
</dbReference>
<dbReference type="PANTHER" id="PTHR15937">
    <property type="entry name" value="TRANSMEMBRANE 7 SUPERFAMILY MEMBER 3"/>
    <property type="match status" value="1"/>
</dbReference>
<protein>
    <recommendedName>
        <fullName evidence="5">TM7S3/TM198-like domain-containing protein</fullName>
    </recommendedName>
</protein>
<evidence type="ECO:0000256" key="4">
    <source>
        <dbReference type="ARBA" id="ARBA00023136"/>
    </source>
</evidence>
<dbReference type="InterPro" id="IPR025256">
    <property type="entry name" value="TM7S3/TM198-like_dom"/>
</dbReference>
<evidence type="ECO:0000256" key="1">
    <source>
        <dbReference type="ARBA" id="ARBA00004141"/>
    </source>
</evidence>
<evidence type="ECO:0000256" key="3">
    <source>
        <dbReference type="ARBA" id="ARBA00022989"/>
    </source>
</evidence>
<sequence length="493" mass="55259">EIAGVQQATVQFIEHAAAGNEKDFRYVLVPFNDPDIIHVGDEPKVITLKKKIILSYSYKLTTLNFLVVQAHTQYRNLSLSTRYGRETNTNSDTAILGIVSYPWRSTTTLIHQMKEAFHTLDYVLSPPSGTNVEALVAVVTSSGKAPIPGGCCLTCTMAIDPNLIITSKQYYKSTLTFPLANVYDYNTSDCSGQQESNPHHYRLQYAIYQYFLEEGNLKNDELFDGISKMLTPAKVKENGKKIRDWNPQVDAPSIEFDTKRGQGMVFNILVFDPLTNVESVYSPVVTYGCSFTAKVDGCDSLGSIANLVLASCGSLFGLFICFFGLRFYILYIIGSGVTLFSFFGFVLLTSETECTHDVRMIGSVCIGTAGGLLVYLLWWWTGYRHLVLYICGLPFGFLFSALIFFTPFGNLHYWKNDVNYWTVFFCMSITVPCLFLLFLKMFAILVSSFVGAYGLVVGIDVFLKSSMTYIILNVIMKATVDDFVKYDIPFQSK</sequence>
<feature type="non-terminal residue" evidence="6">
    <location>
        <position position="1"/>
    </location>
</feature>
<evidence type="ECO:0000259" key="5">
    <source>
        <dbReference type="Pfam" id="PF13886"/>
    </source>
</evidence>
<dbReference type="GO" id="GO:0043069">
    <property type="term" value="P:negative regulation of programmed cell death"/>
    <property type="evidence" value="ECO:0007669"/>
    <property type="project" value="TreeGrafter"/>
</dbReference>
<evidence type="ECO:0000256" key="2">
    <source>
        <dbReference type="ARBA" id="ARBA00022692"/>
    </source>
</evidence>
<reference evidence="6" key="1">
    <citation type="submission" date="2020-04" db="EMBL/GenBank/DDBJ databases">
        <authorList>
            <person name="Alioto T."/>
            <person name="Alioto T."/>
            <person name="Gomez Garrido J."/>
        </authorList>
    </citation>
    <scope>NUCLEOTIDE SEQUENCE</scope>
    <source>
        <strain evidence="6">A484AB</strain>
    </source>
</reference>
<accession>A0A6S7HKQ5</accession>
<dbReference type="Proteomes" id="UP001152795">
    <property type="component" value="Unassembled WGS sequence"/>
</dbReference>
<dbReference type="EMBL" id="CACRXK020004892">
    <property type="protein sequence ID" value="CAB4004387.1"/>
    <property type="molecule type" value="Genomic_DNA"/>
</dbReference>
<evidence type="ECO:0000313" key="6">
    <source>
        <dbReference type="EMBL" id="CAB4004387.1"/>
    </source>
</evidence>
<comment type="subcellular location">
    <subcellularLocation>
        <location evidence="1">Membrane</location>
        <topology evidence="1">Multi-pass membrane protein</topology>
    </subcellularLocation>
</comment>
<name>A0A6S7HKQ5_PARCT</name>
<organism evidence="6 7">
    <name type="scientific">Paramuricea clavata</name>
    <name type="common">Red gorgonian</name>
    <name type="synonym">Violescent sea-whip</name>
    <dbReference type="NCBI Taxonomy" id="317549"/>
    <lineage>
        <taxon>Eukaryota</taxon>
        <taxon>Metazoa</taxon>
        <taxon>Cnidaria</taxon>
        <taxon>Anthozoa</taxon>
        <taxon>Octocorallia</taxon>
        <taxon>Malacalcyonacea</taxon>
        <taxon>Plexauridae</taxon>
        <taxon>Paramuricea</taxon>
    </lineage>
</organism>
<dbReference type="AlphaFoldDB" id="A0A6S7HKQ5"/>
<dbReference type="GO" id="GO:0005886">
    <property type="term" value="C:plasma membrane"/>
    <property type="evidence" value="ECO:0007669"/>
    <property type="project" value="TreeGrafter"/>
</dbReference>
<keyword evidence="3" id="KW-1133">Transmembrane helix</keyword>
<evidence type="ECO:0000313" key="7">
    <source>
        <dbReference type="Proteomes" id="UP001152795"/>
    </source>
</evidence>
<gene>
    <name evidence="6" type="ORF">PACLA_8A025557</name>
</gene>
<dbReference type="Pfam" id="PF13886">
    <property type="entry name" value="TM7S3_TM198"/>
    <property type="match status" value="1"/>
</dbReference>
<dbReference type="InterPro" id="IPR042502">
    <property type="entry name" value="TM7SF3"/>
</dbReference>